<dbReference type="VEuPathDB" id="FungiDB:PMAA_027110"/>
<dbReference type="InterPro" id="IPR029063">
    <property type="entry name" value="SAM-dependent_MTases_sf"/>
</dbReference>
<evidence type="ECO:0000313" key="3">
    <source>
        <dbReference type="Proteomes" id="UP000001294"/>
    </source>
</evidence>
<dbReference type="PANTHER" id="PTHR43591:SF31">
    <property type="entry name" value="LAEA-LIKE, PUTATIVE (AFU_ORTHOLOGUE AFUA_8G01930)-RELATED"/>
    <property type="match status" value="1"/>
</dbReference>
<reference evidence="3" key="1">
    <citation type="journal article" date="2015" name="Genome Announc.">
        <title>Genome sequence of the AIDS-associated pathogen Penicillium marneffei (ATCC18224) and its near taxonomic relative Talaromyces stipitatus (ATCC10500).</title>
        <authorList>
            <person name="Nierman W.C."/>
            <person name="Fedorova-Abrams N.D."/>
            <person name="Andrianopoulos A."/>
        </authorList>
    </citation>
    <scope>NUCLEOTIDE SEQUENCE [LARGE SCALE GENOMIC DNA]</scope>
    <source>
        <strain evidence="3">ATCC 18224 / CBS 334.59 / QM 7333</strain>
    </source>
</reference>
<keyword evidence="3" id="KW-1185">Reference proteome</keyword>
<sequence length="346" mass="40030">MEPSSSHMDFVPENPQPSDHQGNIEVDDRISSDSDSAFHGSIGDESYTSSISTSVRNYKYENGRRYHAFREGLHFLPNDESEQARMDLAHHIYLMITGGKLYLSPLQAPQRVLDLGTGTGIWAIDFADEHPNATVLGNDLSPIQPSWIPPNLRFEVDDYESDWSYSAKFDFIHGREMEGMVRDFDHLFAQSYQNLNPGGWVEFQSIELNCFCDDNSRKKASAWVRWSENLHRAARTFGKNMRTVRTWPDKMREAGFRNVQSVAYPLPFNPWPKDPKLKELGRYQQLHMFEGMVSYSLRLYTNVLKWPKEEVEVLLNDVQKIIKDRSCHIYTLVHFVYGQKPVDAPE</sequence>
<dbReference type="AlphaFoldDB" id="B6Q1K3"/>
<dbReference type="SUPFAM" id="SSF53335">
    <property type="entry name" value="S-adenosyl-L-methionine-dependent methyltransferases"/>
    <property type="match status" value="1"/>
</dbReference>
<name>B6Q1K3_TALMQ</name>
<dbReference type="CDD" id="cd02440">
    <property type="entry name" value="AdoMet_MTases"/>
    <property type="match status" value="1"/>
</dbReference>
<dbReference type="PANTHER" id="PTHR43591">
    <property type="entry name" value="METHYLTRANSFERASE"/>
    <property type="match status" value="1"/>
</dbReference>
<dbReference type="OrthoDB" id="2013972at2759"/>
<keyword evidence="2" id="KW-0808">Transferase</keyword>
<feature type="region of interest" description="Disordered" evidence="1">
    <location>
        <begin position="1"/>
        <end position="43"/>
    </location>
</feature>
<evidence type="ECO:0000256" key="1">
    <source>
        <dbReference type="SAM" id="MobiDB-lite"/>
    </source>
</evidence>
<dbReference type="Gene3D" id="3.40.50.150">
    <property type="entry name" value="Vaccinia Virus protein VP39"/>
    <property type="match status" value="1"/>
</dbReference>
<dbReference type="Pfam" id="PF13489">
    <property type="entry name" value="Methyltransf_23"/>
    <property type="match status" value="1"/>
</dbReference>
<evidence type="ECO:0000313" key="2">
    <source>
        <dbReference type="EMBL" id="EEA27869.1"/>
    </source>
</evidence>
<dbReference type="EMBL" id="DS995899">
    <property type="protein sequence ID" value="EEA27869.1"/>
    <property type="molecule type" value="Genomic_DNA"/>
</dbReference>
<organism evidence="2 3">
    <name type="scientific">Talaromyces marneffei (strain ATCC 18224 / CBS 334.59 / QM 7333)</name>
    <name type="common">Penicillium marneffei</name>
    <dbReference type="NCBI Taxonomy" id="441960"/>
    <lineage>
        <taxon>Eukaryota</taxon>
        <taxon>Fungi</taxon>
        <taxon>Dikarya</taxon>
        <taxon>Ascomycota</taxon>
        <taxon>Pezizomycotina</taxon>
        <taxon>Eurotiomycetes</taxon>
        <taxon>Eurotiomycetidae</taxon>
        <taxon>Eurotiales</taxon>
        <taxon>Trichocomaceae</taxon>
        <taxon>Talaromyces</taxon>
        <taxon>Talaromyces sect. Talaromyces</taxon>
    </lineage>
</organism>
<protein>
    <submittedName>
        <fullName evidence="2">Methyltransferase LaeA-like, putative</fullName>
    </submittedName>
</protein>
<dbReference type="GO" id="GO:0008168">
    <property type="term" value="F:methyltransferase activity"/>
    <property type="evidence" value="ECO:0007669"/>
    <property type="project" value="UniProtKB-KW"/>
</dbReference>
<gene>
    <name evidence="2" type="ORF">PMAA_027110</name>
</gene>
<accession>B6Q1K3</accession>
<keyword evidence="2" id="KW-0489">Methyltransferase</keyword>
<dbReference type="Proteomes" id="UP000001294">
    <property type="component" value="Unassembled WGS sequence"/>
</dbReference>
<proteinExistence type="predicted"/>
<dbReference type="GO" id="GO:0032259">
    <property type="term" value="P:methylation"/>
    <property type="evidence" value="ECO:0007669"/>
    <property type="project" value="UniProtKB-KW"/>
</dbReference>
<dbReference type="PhylomeDB" id="B6Q1K3"/>